<protein>
    <submittedName>
        <fullName evidence="1">Uncharacterized protein</fullName>
    </submittedName>
</protein>
<name>A0A0K1PKX5_9BACT</name>
<organism evidence="1 2">
    <name type="scientific">Labilithrix luteola</name>
    <dbReference type="NCBI Taxonomy" id="1391654"/>
    <lineage>
        <taxon>Bacteria</taxon>
        <taxon>Pseudomonadati</taxon>
        <taxon>Myxococcota</taxon>
        <taxon>Polyangia</taxon>
        <taxon>Polyangiales</taxon>
        <taxon>Labilitrichaceae</taxon>
        <taxon>Labilithrix</taxon>
    </lineage>
</organism>
<keyword evidence="2" id="KW-1185">Reference proteome</keyword>
<dbReference type="KEGG" id="llu:AKJ09_00413"/>
<evidence type="ECO:0000313" key="2">
    <source>
        <dbReference type="Proteomes" id="UP000064967"/>
    </source>
</evidence>
<proteinExistence type="predicted"/>
<dbReference type="EMBL" id="CP012333">
    <property type="protein sequence ID" value="AKU93749.1"/>
    <property type="molecule type" value="Genomic_DNA"/>
</dbReference>
<dbReference type="STRING" id="1391654.AKJ09_00413"/>
<reference evidence="1 2" key="1">
    <citation type="submission" date="2015-08" db="EMBL/GenBank/DDBJ databases">
        <authorList>
            <person name="Babu N.S."/>
            <person name="Beckwith C.J."/>
            <person name="Beseler K.G."/>
            <person name="Brison A."/>
            <person name="Carone J.V."/>
            <person name="Caskin T.P."/>
            <person name="Diamond M."/>
            <person name="Durham M.E."/>
            <person name="Foxe J.M."/>
            <person name="Go M."/>
            <person name="Henderson B.A."/>
            <person name="Jones I.B."/>
            <person name="McGettigan J.A."/>
            <person name="Micheletti S.J."/>
            <person name="Nasrallah M.E."/>
            <person name="Ortiz D."/>
            <person name="Piller C.R."/>
            <person name="Privatt S.R."/>
            <person name="Schneider S.L."/>
            <person name="Sharp S."/>
            <person name="Smith T.C."/>
            <person name="Stanton J.D."/>
            <person name="Ullery H.E."/>
            <person name="Wilson R.J."/>
            <person name="Serrano M.G."/>
            <person name="Buck G."/>
            <person name="Lee V."/>
            <person name="Wang Y."/>
            <person name="Carvalho R."/>
            <person name="Voegtly L."/>
            <person name="Shi R."/>
            <person name="Duckworth R."/>
            <person name="Johnson A."/>
            <person name="Loviza R."/>
            <person name="Walstead R."/>
            <person name="Shah Z."/>
            <person name="Kiflezghi M."/>
            <person name="Wade K."/>
            <person name="Ball S.L."/>
            <person name="Bradley K.W."/>
            <person name="Asai D.J."/>
            <person name="Bowman C.A."/>
            <person name="Russell D.A."/>
            <person name="Pope W.H."/>
            <person name="Jacobs-Sera D."/>
            <person name="Hendrix R.W."/>
            <person name="Hatfull G.F."/>
        </authorList>
    </citation>
    <scope>NUCLEOTIDE SEQUENCE [LARGE SCALE GENOMIC DNA]</scope>
    <source>
        <strain evidence="1 2">DSM 27648</strain>
    </source>
</reference>
<gene>
    <name evidence="1" type="ORF">AKJ09_00413</name>
</gene>
<accession>A0A0K1PKX5</accession>
<evidence type="ECO:0000313" key="1">
    <source>
        <dbReference type="EMBL" id="AKU93749.1"/>
    </source>
</evidence>
<sequence length="100" mass="11227">MGLELRGRPPRESLQQLSDHGAHTCFFGPLERFAPRAIAESSIPEGHVIQRYPSSDGDADGFRVSERAVRAGFSASHDALQNRARQFDAAARARLRRRRR</sequence>
<dbReference type="Proteomes" id="UP000064967">
    <property type="component" value="Chromosome"/>
</dbReference>
<dbReference type="AlphaFoldDB" id="A0A0K1PKX5"/>